<dbReference type="InterPro" id="IPR050356">
    <property type="entry name" value="SulA_CellDiv_inhibitor"/>
</dbReference>
<comment type="caution">
    <text evidence="3">The sequence shown here is derived from an EMBL/GenBank/DDBJ whole genome shotgun (WGS) entry which is preliminary data.</text>
</comment>
<name>A0ABW8IKZ5_9GAMM</name>
<dbReference type="Pfam" id="PF00817">
    <property type="entry name" value="IMS"/>
    <property type="match status" value="1"/>
</dbReference>
<reference evidence="3 4" key="1">
    <citation type="submission" date="2020-10" db="EMBL/GenBank/DDBJ databases">
        <title>Phylogeny of dyella-like bacteria.</title>
        <authorList>
            <person name="Fu J."/>
        </authorList>
    </citation>
    <scope>NUCLEOTIDE SEQUENCE [LARGE SCALE GENOMIC DNA]</scope>
    <source>
        <strain evidence="3 4">DHG40</strain>
    </source>
</reference>
<keyword evidence="4" id="KW-1185">Reference proteome</keyword>
<dbReference type="Proteomes" id="UP001620409">
    <property type="component" value="Unassembled WGS sequence"/>
</dbReference>
<proteinExistence type="predicted"/>
<dbReference type="PANTHER" id="PTHR35369:SF2">
    <property type="entry name" value="BLR3025 PROTEIN"/>
    <property type="match status" value="1"/>
</dbReference>
<dbReference type="InterPro" id="IPR001126">
    <property type="entry name" value="UmuC"/>
</dbReference>
<gene>
    <name evidence="3" type="ORF">ISP18_14915</name>
</gene>
<feature type="domain" description="UmuC" evidence="2">
    <location>
        <begin position="22"/>
        <end position="147"/>
    </location>
</feature>
<dbReference type="RefSeq" id="WP_380013584.1">
    <property type="nucleotide sequence ID" value="NZ_JADIKI010000023.1"/>
</dbReference>
<protein>
    <submittedName>
        <fullName evidence="3">DNA polymerase Y family protein</fullName>
    </submittedName>
</protein>
<evidence type="ECO:0000313" key="3">
    <source>
        <dbReference type="EMBL" id="MFK2855892.1"/>
    </source>
</evidence>
<dbReference type="InterPro" id="IPR043502">
    <property type="entry name" value="DNA/RNA_pol_sf"/>
</dbReference>
<dbReference type="CDD" id="cd03468">
    <property type="entry name" value="PolY_like"/>
    <property type="match status" value="1"/>
</dbReference>
<dbReference type="SUPFAM" id="SSF56672">
    <property type="entry name" value="DNA/RNA polymerases"/>
    <property type="match status" value="1"/>
</dbReference>
<dbReference type="PANTHER" id="PTHR35369">
    <property type="entry name" value="BLR3025 PROTEIN-RELATED"/>
    <property type="match status" value="1"/>
</dbReference>
<evidence type="ECO:0000313" key="4">
    <source>
        <dbReference type="Proteomes" id="UP001620409"/>
    </source>
</evidence>
<keyword evidence="1" id="KW-0227">DNA damage</keyword>
<evidence type="ECO:0000256" key="1">
    <source>
        <dbReference type="ARBA" id="ARBA00022763"/>
    </source>
</evidence>
<accession>A0ABW8IKZ5</accession>
<evidence type="ECO:0000259" key="2">
    <source>
        <dbReference type="Pfam" id="PF00817"/>
    </source>
</evidence>
<sequence>MLWACIALPHLALDGVLRRRADDSPLVLVDGPANARCVVAANASAHAAGLHVGQRLTAAQALLAQFEAIPYDPAEADRWQCFLAGVAYRYSSQVALLPHAIVLEISRSRSLLGDWAEIERNLRSDLTKLSFRHRIAAAPTPHAAHVLAGMNDGQAVLAQEAMQRALDVVPLQQSHLPGQAVDALPRMGIRRLGQLLRMPRDGLQRRFGAELLQAIDRLLGDAPAGLELYVPPDAVDWRIELSHEVENIAALVFPLKRMTSDLAAYLSGRDGGVQRFALKLEHREGKATDVPVGMLSPERDANVLFEAARGRLEQVQLPAPVLSLRLIADDLPGFVPTGRDLFDERPANALPFEQLRERLRARLGDRAVYHWGTTIDPRPEHSQRVTTQDERFIEPRPRPTWLLDKPIPLRGALRILAGPERMETGWWDGGEMRRDYYIVETVQGQRAWVYCVPGEHAPDERTGWMLHGWFA</sequence>
<dbReference type="EMBL" id="JADIKI010000023">
    <property type="protein sequence ID" value="MFK2855892.1"/>
    <property type="molecule type" value="Genomic_DNA"/>
</dbReference>
<organism evidence="3 4">
    <name type="scientific">Dyella humi</name>
    <dbReference type="NCBI Taxonomy" id="1770547"/>
    <lineage>
        <taxon>Bacteria</taxon>
        <taxon>Pseudomonadati</taxon>
        <taxon>Pseudomonadota</taxon>
        <taxon>Gammaproteobacteria</taxon>
        <taxon>Lysobacterales</taxon>
        <taxon>Rhodanobacteraceae</taxon>
        <taxon>Dyella</taxon>
    </lineage>
</organism>